<sequence>MSHTPPRFHWILDPLCGWSYAAAPLLETALERFPGQHALHFGGLFHGPSRRPVDDTWRDQVLVHDHRIASLSGQPFGDGYRHQLLRDPSLVLDSTPAIRRVLAIQQSVGADTAARAFNALQRGYYGHGHNITREDVLNELLAADRLWPEAAEQVWTNQSGADLQHHLSATRQRLAELGGQGYPTLALALEGQPWHRIRLPNFYGDKPGWQRFLNELPNL</sequence>
<reference evidence="1 2" key="1">
    <citation type="submission" date="2023-10" db="EMBL/GenBank/DDBJ databases">
        <title>Characteristics and mechanism of a salt-tolerant marine origin heterotrophic nitrifying- aerobic denitrifying bacteria Marinobacter xestospongiae HN1.</title>
        <authorList>
            <person name="Qi R."/>
        </authorList>
    </citation>
    <scope>NUCLEOTIDE SEQUENCE [LARGE SCALE GENOMIC DNA]</scope>
    <source>
        <strain evidence="1 2">HN1</strain>
    </source>
</reference>
<proteinExistence type="predicted"/>
<dbReference type="RefSeq" id="WP_316975130.1">
    <property type="nucleotide sequence ID" value="NZ_JAWIIJ010000019.1"/>
</dbReference>
<evidence type="ECO:0000313" key="1">
    <source>
        <dbReference type="EMBL" id="MDV2080771.1"/>
    </source>
</evidence>
<dbReference type="CDD" id="cd03025">
    <property type="entry name" value="DsbA_FrnE_like"/>
    <property type="match status" value="1"/>
</dbReference>
<accession>A0ABU3W2L5</accession>
<dbReference type="InterPro" id="IPR036249">
    <property type="entry name" value="Thioredoxin-like_sf"/>
</dbReference>
<organism evidence="1 2">
    <name type="scientific">Marinobacter xestospongiae</name>
    <dbReference type="NCBI Taxonomy" id="994319"/>
    <lineage>
        <taxon>Bacteria</taxon>
        <taxon>Pseudomonadati</taxon>
        <taxon>Pseudomonadota</taxon>
        <taxon>Gammaproteobacteria</taxon>
        <taxon>Pseudomonadales</taxon>
        <taxon>Marinobacteraceae</taxon>
        <taxon>Marinobacter</taxon>
    </lineage>
</organism>
<dbReference type="Proteomes" id="UP001269819">
    <property type="component" value="Unassembled WGS sequence"/>
</dbReference>
<dbReference type="SUPFAM" id="SSF52833">
    <property type="entry name" value="Thioredoxin-like"/>
    <property type="match status" value="1"/>
</dbReference>
<dbReference type="EMBL" id="JAWIIJ010000019">
    <property type="protein sequence ID" value="MDV2080771.1"/>
    <property type="molecule type" value="Genomic_DNA"/>
</dbReference>
<name>A0ABU3W2L5_9GAMM</name>
<gene>
    <name evidence="1" type="ORF">RYS15_18960</name>
</gene>
<keyword evidence="2" id="KW-1185">Reference proteome</keyword>
<protein>
    <submittedName>
        <fullName evidence="1">DsbA family protein</fullName>
    </submittedName>
</protein>
<comment type="caution">
    <text evidence="1">The sequence shown here is derived from an EMBL/GenBank/DDBJ whole genome shotgun (WGS) entry which is preliminary data.</text>
</comment>
<dbReference type="Gene3D" id="3.40.30.10">
    <property type="entry name" value="Glutaredoxin"/>
    <property type="match status" value="1"/>
</dbReference>
<evidence type="ECO:0000313" key="2">
    <source>
        <dbReference type="Proteomes" id="UP001269819"/>
    </source>
</evidence>